<dbReference type="SUPFAM" id="SSF56112">
    <property type="entry name" value="Protein kinase-like (PK-like)"/>
    <property type="match status" value="1"/>
</dbReference>
<proteinExistence type="predicted"/>
<sequence length="328" mass="38608">MQDYELAILEKYHINVKSTRKTRGAFFCDTDEGLLLLREAGMSGKRIPALYRLCGHLIEQGYIRVDQMVANEDGEYVSTSEDGTRYILKHWFYGRECDIRRNGEVLEAARNLAKLHLLMHGCIEGAEAGEPYLREEYLRHNRELRKVRKFMRAQSPKGEFELAFLECFDAMYGWAEAALTCLEDFDYKGLYRESMEKNSLIHGDYNYHNILMTPEGIAVTNFDRFRGDVQAEDLYYFLRKAMEKHGWDKKLGDHILNVYGAVRPISGEEMEYLKVRFVYPEKFWKIADSYYRSNKAWISVKSVEKLKVAMMQTEEKKDFLENIFSFRL</sequence>
<reference evidence="1 2" key="1">
    <citation type="journal article" date="2021" name="ISME Commun">
        <title>Automated analysis of genomic sequences facilitates high-throughput and comprehensive description of bacteria.</title>
        <authorList>
            <person name="Hitch T.C.A."/>
        </authorList>
    </citation>
    <scope>NUCLEOTIDE SEQUENCE [LARGE SCALE GENOMIC DNA]</scope>
    <source>
        <strain evidence="1 2">Sanger_03</strain>
    </source>
</reference>
<gene>
    <name evidence="1" type="ORF">OCV99_16125</name>
</gene>
<evidence type="ECO:0000313" key="1">
    <source>
        <dbReference type="EMBL" id="MCU6688030.1"/>
    </source>
</evidence>
<evidence type="ECO:0000313" key="2">
    <source>
        <dbReference type="Proteomes" id="UP001652431"/>
    </source>
</evidence>
<accession>A0ABT2RRI2</accession>
<dbReference type="InterPro" id="IPR047175">
    <property type="entry name" value="CotS-like"/>
</dbReference>
<comment type="caution">
    <text evidence="1">The sequence shown here is derived from an EMBL/GenBank/DDBJ whole genome shotgun (WGS) entry which is preliminary data.</text>
</comment>
<keyword evidence="2" id="KW-1185">Reference proteome</keyword>
<keyword evidence="1" id="KW-0167">Capsid protein</keyword>
<dbReference type="RefSeq" id="WP_158371862.1">
    <property type="nucleotide sequence ID" value="NZ_JAOQJU010000033.1"/>
</dbReference>
<keyword evidence="1" id="KW-0946">Virion</keyword>
<dbReference type="Proteomes" id="UP001652431">
    <property type="component" value="Unassembled WGS sequence"/>
</dbReference>
<dbReference type="Gene3D" id="3.90.1200.10">
    <property type="match status" value="1"/>
</dbReference>
<organism evidence="1 2">
    <name type="scientific">Dorea acetigenes</name>
    <dbReference type="NCBI Taxonomy" id="2981787"/>
    <lineage>
        <taxon>Bacteria</taxon>
        <taxon>Bacillati</taxon>
        <taxon>Bacillota</taxon>
        <taxon>Clostridia</taxon>
        <taxon>Lachnospirales</taxon>
        <taxon>Lachnospiraceae</taxon>
        <taxon>Dorea</taxon>
    </lineage>
</organism>
<dbReference type="InterPro" id="IPR014255">
    <property type="entry name" value="Spore_coat_CotS"/>
</dbReference>
<protein>
    <submittedName>
        <fullName evidence="1">CotS family spore coat protein</fullName>
    </submittedName>
</protein>
<dbReference type="Gene3D" id="3.30.200.20">
    <property type="entry name" value="Phosphorylase Kinase, domain 1"/>
    <property type="match status" value="1"/>
</dbReference>
<dbReference type="EMBL" id="JAOQJU010000033">
    <property type="protein sequence ID" value="MCU6688030.1"/>
    <property type="molecule type" value="Genomic_DNA"/>
</dbReference>
<dbReference type="InterPro" id="IPR011009">
    <property type="entry name" value="Kinase-like_dom_sf"/>
</dbReference>
<dbReference type="PANTHER" id="PTHR39179">
    <property type="entry name" value="SPORE COAT PROTEIN I"/>
    <property type="match status" value="1"/>
</dbReference>
<dbReference type="NCBIfam" id="TIGR02906">
    <property type="entry name" value="spore_CotS"/>
    <property type="match status" value="1"/>
</dbReference>
<dbReference type="PANTHER" id="PTHR39179:SF1">
    <property type="entry name" value="SPORE COAT PROTEIN I"/>
    <property type="match status" value="1"/>
</dbReference>
<name>A0ABT2RRI2_9FIRM</name>